<dbReference type="EMBL" id="JACHHQ010000008">
    <property type="protein sequence ID" value="MBB5201860.1"/>
    <property type="molecule type" value="Genomic_DNA"/>
</dbReference>
<dbReference type="EMBL" id="JACHHQ010000002">
    <property type="protein sequence ID" value="MBB5199085.1"/>
    <property type="molecule type" value="Genomic_DNA"/>
</dbReference>
<dbReference type="Proteomes" id="UP000571084">
    <property type="component" value="Unassembled WGS sequence"/>
</dbReference>
<evidence type="ECO:0000313" key="1">
    <source>
        <dbReference type="EMBL" id="MBB5199085.1"/>
    </source>
</evidence>
<organism evidence="1 3">
    <name type="scientific">Glaciimonas immobilis</name>
    <dbReference type="NCBI Taxonomy" id="728004"/>
    <lineage>
        <taxon>Bacteria</taxon>
        <taxon>Pseudomonadati</taxon>
        <taxon>Pseudomonadota</taxon>
        <taxon>Betaproteobacteria</taxon>
        <taxon>Burkholderiales</taxon>
        <taxon>Oxalobacteraceae</taxon>
        <taxon>Glaciimonas</taxon>
    </lineage>
</organism>
<name>A0A840RN23_9BURK</name>
<evidence type="ECO:0000313" key="3">
    <source>
        <dbReference type="Proteomes" id="UP000571084"/>
    </source>
</evidence>
<proteinExistence type="predicted"/>
<evidence type="ECO:0000313" key="2">
    <source>
        <dbReference type="EMBL" id="MBB5201860.1"/>
    </source>
</evidence>
<dbReference type="AlphaFoldDB" id="A0A840RN23"/>
<dbReference type="RefSeq" id="WP_184013384.1">
    <property type="nucleotide sequence ID" value="NZ_JACHHQ010000002.1"/>
</dbReference>
<feature type="non-terminal residue" evidence="1">
    <location>
        <position position="1"/>
    </location>
</feature>
<gene>
    <name evidence="1" type="ORF">HNR39_000912</name>
    <name evidence="2" type="ORF">HNR39_003718</name>
</gene>
<protein>
    <submittedName>
        <fullName evidence="1">Uncharacterized protein</fullName>
    </submittedName>
</protein>
<sequence>HTWYARDAVSFQPQFKSSPVMLRRLSFGEPEQWLLNRMAELDGRMVEPFANVSLGGSKRNVDAAASDETR</sequence>
<keyword evidence="3" id="KW-1185">Reference proteome</keyword>
<accession>A0A840RN23</accession>
<comment type="caution">
    <text evidence="1">The sequence shown here is derived from an EMBL/GenBank/DDBJ whole genome shotgun (WGS) entry which is preliminary data.</text>
</comment>
<reference evidence="1 3" key="1">
    <citation type="submission" date="2020-08" db="EMBL/GenBank/DDBJ databases">
        <title>Genomic Encyclopedia of Type Strains, Phase IV (KMG-IV): sequencing the most valuable type-strain genomes for metagenomic binning, comparative biology and taxonomic classification.</title>
        <authorList>
            <person name="Goeker M."/>
        </authorList>
    </citation>
    <scope>NUCLEOTIDE SEQUENCE [LARGE SCALE GENOMIC DNA]</scope>
    <source>
        <strain evidence="1 3">DSM 23240</strain>
    </source>
</reference>